<evidence type="ECO:0000256" key="2">
    <source>
        <dbReference type="ARBA" id="ARBA00007613"/>
    </source>
</evidence>
<evidence type="ECO:0000256" key="8">
    <source>
        <dbReference type="SAM" id="Coils"/>
    </source>
</evidence>
<evidence type="ECO:0008006" key="12">
    <source>
        <dbReference type="Google" id="ProtNLM"/>
    </source>
</evidence>
<evidence type="ECO:0000256" key="3">
    <source>
        <dbReference type="ARBA" id="ARBA00022448"/>
    </source>
</evidence>
<keyword evidence="3" id="KW-0813">Transport</keyword>
<dbReference type="SUPFAM" id="SSF56954">
    <property type="entry name" value="Outer membrane efflux proteins (OEP)"/>
    <property type="match status" value="1"/>
</dbReference>
<dbReference type="EMBL" id="RSCJ01000038">
    <property type="protein sequence ID" value="RUR73169.1"/>
    <property type="molecule type" value="Genomic_DNA"/>
</dbReference>
<evidence type="ECO:0000256" key="6">
    <source>
        <dbReference type="ARBA" id="ARBA00023136"/>
    </source>
</evidence>
<dbReference type="PANTHER" id="PTHR30026:SF21">
    <property type="entry name" value="SLR1270 PROTEIN"/>
    <property type="match status" value="1"/>
</dbReference>
<gene>
    <name evidence="10" type="ORF">PCC6912_58480</name>
</gene>
<dbReference type="STRING" id="211165.GCA_000317285_02318"/>
<feature type="region of interest" description="Disordered" evidence="9">
    <location>
        <begin position="271"/>
        <end position="301"/>
    </location>
</feature>
<proteinExistence type="inferred from homology"/>
<dbReference type="AlphaFoldDB" id="A0A433MY01"/>
<name>A0A433MY01_CHLFR</name>
<dbReference type="GO" id="GO:0015288">
    <property type="term" value="F:porin activity"/>
    <property type="evidence" value="ECO:0007669"/>
    <property type="project" value="TreeGrafter"/>
</dbReference>
<dbReference type="GO" id="GO:1990281">
    <property type="term" value="C:efflux pump complex"/>
    <property type="evidence" value="ECO:0007669"/>
    <property type="project" value="TreeGrafter"/>
</dbReference>
<feature type="compositionally biased region" description="Polar residues" evidence="9">
    <location>
        <begin position="405"/>
        <end position="415"/>
    </location>
</feature>
<dbReference type="GO" id="GO:0015562">
    <property type="term" value="F:efflux transmembrane transporter activity"/>
    <property type="evidence" value="ECO:0007669"/>
    <property type="project" value="InterPro"/>
</dbReference>
<accession>A0A433MY01</accession>
<feature type="compositionally biased region" description="Low complexity" evidence="9">
    <location>
        <begin position="285"/>
        <end position="299"/>
    </location>
</feature>
<organism evidence="10 11">
    <name type="scientific">Chlorogloeopsis fritschii PCC 6912</name>
    <dbReference type="NCBI Taxonomy" id="211165"/>
    <lineage>
        <taxon>Bacteria</taxon>
        <taxon>Bacillati</taxon>
        <taxon>Cyanobacteriota</taxon>
        <taxon>Cyanophyceae</taxon>
        <taxon>Nostocales</taxon>
        <taxon>Chlorogloeopsidaceae</taxon>
        <taxon>Chlorogloeopsis</taxon>
    </lineage>
</organism>
<evidence type="ECO:0000313" key="10">
    <source>
        <dbReference type="EMBL" id="RUR73169.1"/>
    </source>
</evidence>
<dbReference type="OrthoDB" id="501974at2"/>
<keyword evidence="11" id="KW-1185">Reference proteome</keyword>
<evidence type="ECO:0000256" key="7">
    <source>
        <dbReference type="ARBA" id="ARBA00023237"/>
    </source>
</evidence>
<dbReference type="Proteomes" id="UP000268857">
    <property type="component" value="Unassembled WGS sequence"/>
</dbReference>
<dbReference type="RefSeq" id="WP_016878723.1">
    <property type="nucleotide sequence ID" value="NZ_AJLN01000067.1"/>
</dbReference>
<comment type="similarity">
    <text evidence="2">Belongs to the outer membrane factor (OMF) (TC 1.B.17) family.</text>
</comment>
<dbReference type="InterPro" id="IPR003423">
    <property type="entry name" value="OMP_efflux"/>
</dbReference>
<evidence type="ECO:0000313" key="11">
    <source>
        <dbReference type="Proteomes" id="UP000268857"/>
    </source>
</evidence>
<dbReference type="Pfam" id="PF02321">
    <property type="entry name" value="OEP"/>
    <property type="match status" value="2"/>
</dbReference>
<evidence type="ECO:0000256" key="4">
    <source>
        <dbReference type="ARBA" id="ARBA00022452"/>
    </source>
</evidence>
<keyword evidence="4" id="KW-1134">Transmembrane beta strand</keyword>
<comment type="subcellular location">
    <subcellularLocation>
        <location evidence="1">Cell outer membrane</location>
    </subcellularLocation>
</comment>
<feature type="region of interest" description="Disordered" evidence="9">
    <location>
        <begin position="382"/>
        <end position="415"/>
    </location>
</feature>
<keyword evidence="8" id="KW-0175">Coiled coil</keyword>
<feature type="coiled-coil region" evidence="8">
    <location>
        <begin position="671"/>
        <end position="701"/>
    </location>
</feature>
<comment type="caution">
    <text evidence="10">The sequence shown here is derived from an EMBL/GenBank/DDBJ whole genome shotgun (WGS) entry which is preliminary data.</text>
</comment>
<feature type="region of interest" description="Disordered" evidence="9">
    <location>
        <begin position="124"/>
        <end position="150"/>
    </location>
</feature>
<evidence type="ECO:0000256" key="1">
    <source>
        <dbReference type="ARBA" id="ARBA00004442"/>
    </source>
</evidence>
<dbReference type="GO" id="GO:0009279">
    <property type="term" value="C:cell outer membrane"/>
    <property type="evidence" value="ECO:0007669"/>
    <property type="project" value="UniProtKB-SubCell"/>
</dbReference>
<sequence>MKGQQIFYSFLPGVTAAVLTTQPTWAETAKASGIQQVVSPSVSTSTIASGSWLTKANNLDLDRQLFAASDRTLSATSSKNIGVVVTGKTGIPVKRISGHEKAAIFGLSATLPAKYLSGNNLAVTDNPKQRSDGSGASLGKLASTPKRPVRTSVRIPVPKVEPNARPISKSKDNGQRLREAIAKMRSQKTVVSKTTGKISSAPEKNSYILASAEPKRHKNPETKLSNFIQSNASNSRAAKLLEVQNCQQQPFVLNSVGCGQKPFVTELVSQLPPGTPKTPAPVTPSVPSAPTAPAAPKTPQQIPDYLNPNPNPLQYPTQIEEVRVRGTQPISLEQAIELARRNNRELQVSLLELQRARAALREAQADLYPDLGLSAEIARQQSASSQLQSERTAEAEAGVPPELRTPSQDEPTSAFTGTAQLTYDLYTSGRRRANINAAEEQVRFQQLDVERLSEQIRLDVTTNYYDLQQADENVRIQQAAVTNAEASLRDAQALERAGVGTRFDVLRAQVNLANAQQNLTRALSQQRITSSQLATRLSIPGSINISAADPVNLAGLWNPTLEESIVLAFQNRPELQQFLAQRNISEQRRRLALSELGPQVSVIASYNLLDQFDDTISVTDGYSLGLRASLNLFDGGAARARAAQERANIRIAETQFAQQRDQTRFDVEQAYSNLQANLENVQTANAALDQAREALRLARLRFQAGVGTQTDVIAAETDLTTAEGNRVVAILDYNRALANLQRAVTTRALR</sequence>
<feature type="coiled-coil region" evidence="8">
    <location>
        <begin position="336"/>
        <end position="366"/>
    </location>
</feature>
<keyword evidence="6" id="KW-0472">Membrane</keyword>
<keyword evidence="5" id="KW-0812">Transmembrane</keyword>
<dbReference type="PANTHER" id="PTHR30026">
    <property type="entry name" value="OUTER MEMBRANE PROTEIN TOLC"/>
    <property type="match status" value="1"/>
</dbReference>
<evidence type="ECO:0000256" key="9">
    <source>
        <dbReference type="SAM" id="MobiDB-lite"/>
    </source>
</evidence>
<dbReference type="InterPro" id="IPR051906">
    <property type="entry name" value="TolC-like"/>
</dbReference>
<feature type="compositionally biased region" description="Pro residues" evidence="9">
    <location>
        <begin position="273"/>
        <end position="284"/>
    </location>
</feature>
<reference evidence="10 11" key="1">
    <citation type="journal article" date="2019" name="Genome Biol. Evol.">
        <title>Day and night: Metabolic profiles and evolutionary relationships of six axenic non-marine cyanobacteria.</title>
        <authorList>
            <person name="Will S.E."/>
            <person name="Henke P."/>
            <person name="Boedeker C."/>
            <person name="Huang S."/>
            <person name="Brinkmann H."/>
            <person name="Rohde M."/>
            <person name="Jarek M."/>
            <person name="Friedl T."/>
            <person name="Seufert S."/>
            <person name="Schumacher M."/>
            <person name="Overmann J."/>
            <person name="Neumann-Schaal M."/>
            <person name="Petersen J."/>
        </authorList>
    </citation>
    <scope>NUCLEOTIDE SEQUENCE [LARGE SCALE GENOMIC DNA]</scope>
    <source>
        <strain evidence="10 11">PCC 6912</strain>
    </source>
</reference>
<evidence type="ECO:0000256" key="5">
    <source>
        <dbReference type="ARBA" id="ARBA00022692"/>
    </source>
</evidence>
<protein>
    <recommendedName>
        <fullName evidence="12">Transporter</fullName>
    </recommendedName>
</protein>
<dbReference type="Gene3D" id="1.20.1600.10">
    <property type="entry name" value="Outer membrane efflux proteins (OEP)"/>
    <property type="match status" value="1"/>
</dbReference>
<feature type="coiled-coil region" evidence="8">
    <location>
        <begin position="435"/>
        <end position="525"/>
    </location>
</feature>
<keyword evidence="7" id="KW-0998">Cell outer membrane</keyword>